<reference evidence="8" key="2">
    <citation type="submission" date="2025-09" db="UniProtKB">
        <authorList>
            <consortium name="Ensembl"/>
        </authorList>
    </citation>
    <scope>IDENTIFICATION</scope>
</reference>
<reference evidence="8" key="1">
    <citation type="submission" date="2025-08" db="UniProtKB">
        <authorList>
            <consortium name="Ensembl"/>
        </authorList>
    </citation>
    <scope>IDENTIFICATION</scope>
</reference>
<keyword evidence="9" id="KW-1185">Reference proteome</keyword>
<dbReference type="PANTHER" id="PTHR23302">
    <property type="entry name" value="TRANSMEMBRANE CHANNEL-RELATED"/>
    <property type="match status" value="1"/>
</dbReference>
<feature type="transmembrane region" description="Helical" evidence="6">
    <location>
        <begin position="200"/>
        <end position="223"/>
    </location>
</feature>
<evidence type="ECO:0000256" key="6">
    <source>
        <dbReference type="RuleBase" id="RU310713"/>
    </source>
</evidence>
<dbReference type="GeneTree" id="ENSGT01050000244894"/>
<proteinExistence type="inferred from homology"/>
<dbReference type="Proteomes" id="UP000694402">
    <property type="component" value="Unassembled WGS sequence"/>
</dbReference>
<evidence type="ECO:0000256" key="2">
    <source>
        <dbReference type="ARBA" id="ARBA00006510"/>
    </source>
</evidence>
<dbReference type="InterPro" id="IPR012496">
    <property type="entry name" value="TMC_dom"/>
</dbReference>
<dbReference type="GO" id="GO:0005886">
    <property type="term" value="C:plasma membrane"/>
    <property type="evidence" value="ECO:0007669"/>
    <property type="project" value="InterPro"/>
</dbReference>
<feature type="transmembrane region" description="Helical" evidence="6">
    <location>
        <begin position="376"/>
        <end position="401"/>
    </location>
</feature>
<dbReference type="GO" id="GO:0008381">
    <property type="term" value="F:mechanosensitive monoatomic ion channel activity"/>
    <property type="evidence" value="ECO:0007669"/>
    <property type="project" value="TreeGrafter"/>
</dbReference>
<evidence type="ECO:0000256" key="5">
    <source>
        <dbReference type="ARBA" id="ARBA00023136"/>
    </source>
</evidence>
<comment type="similarity">
    <text evidence="2 6">Belongs to the TMC family.</text>
</comment>
<feature type="transmembrane region" description="Helical" evidence="6">
    <location>
        <begin position="157"/>
        <end position="179"/>
    </location>
</feature>
<evidence type="ECO:0000256" key="1">
    <source>
        <dbReference type="ARBA" id="ARBA00004141"/>
    </source>
</evidence>
<gene>
    <name evidence="8" type="primary">TMC5</name>
</gene>
<feature type="transmembrane region" description="Helical" evidence="6">
    <location>
        <begin position="450"/>
        <end position="466"/>
    </location>
</feature>
<evidence type="ECO:0000256" key="3">
    <source>
        <dbReference type="ARBA" id="ARBA00022692"/>
    </source>
</evidence>
<dbReference type="InterPro" id="IPR038900">
    <property type="entry name" value="TMC"/>
</dbReference>
<accession>A0A8C8JF35</accession>
<dbReference type="AlphaFoldDB" id="A0A8C8JF35"/>
<feature type="transmembrane region" description="Helical" evidence="6">
    <location>
        <begin position="83"/>
        <end position="105"/>
    </location>
</feature>
<feature type="transmembrane region" description="Helical" evidence="6">
    <location>
        <begin position="330"/>
        <end position="355"/>
    </location>
</feature>
<name>A0A8C8JF35_ONCTS</name>
<keyword evidence="5 6" id="KW-0472">Membrane</keyword>
<keyword evidence="3 6" id="KW-0812">Transmembrane</keyword>
<dbReference type="Pfam" id="PF07810">
    <property type="entry name" value="TMC"/>
    <property type="match status" value="1"/>
</dbReference>
<evidence type="ECO:0000259" key="7">
    <source>
        <dbReference type="Pfam" id="PF07810"/>
    </source>
</evidence>
<evidence type="ECO:0000256" key="4">
    <source>
        <dbReference type="ARBA" id="ARBA00022989"/>
    </source>
</evidence>
<dbReference type="Ensembl" id="ENSOTST00005101703.2">
    <property type="protein sequence ID" value="ENSOTSP00005093811.1"/>
    <property type="gene ID" value="ENSOTSG00005043560.2"/>
</dbReference>
<comment type="subcellular location">
    <subcellularLocation>
        <location evidence="1 6">Membrane</location>
        <topology evidence="1 6">Multi-pass membrane protein</topology>
    </subcellularLocation>
</comment>
<feature type="domain" description="TMC" evidence="7">
    <location>
        <begin position="268"/>
        <end position="374"/>
    </location>
</feature>
<sequence length="524" mass="59577">MPFMSNTICQGDILSLHSATLEHWQKQEQTATMQTSLPPQAFRRCGANMTLAKQTLELWRGTMKEVGGKFGTGVLSYFKFLKWLLMFNIFSFLVNFGFITIPQLIYHPTPDIPAGVSFKGLEILTGAGYFSHTVMYYGGYSNKTQGTGGRSEYNMQLAYFFTVAAYMVLCGAALIYRSVWDGTRTRQSPDKASGSLLEEAATLLLPFVVSLINLVVPLFYSLFKKIEHYSNPRMQVYAIIVRNVILKMSILGILCSYWMKDVANTFSCWESIVGQALYRLVIMDFLFIMLGSFFGEFLSNVIGTKCIQSLGVPEFDVARNVLDLIYAQTLAWIGIYFSPLLPVIQIIKFFILFYLKKVSLTQNCQPPRRAGRAAQMQTIFIAILFFPSFLGALSMVAYTVWTLPPSDKCGPFRGLNTTFSAIQIWMDDLNRVDAFQWTVWIYQHVIRSEIFYFLVSLIILVFIYIFRQITQGRQLLITLLRQQIVNVSSGELSGPTCLVHQSWCVRSGCVYVMMLLKCRSNIFS</sequence>
<dbReference type="PANTHER" id="PTHR23302:SF5">
    <property type="entry name" value="TRANSMEMBRANE CHANNEL-LIKE PROTEIN 5"/>
    <property type="match status" value="1"/>
</dbReference>
<feature type="transmembrane region" description="Helical" evidence="6">
    <location>
        <begin position="276"/>
        <end position="295"/>
    </location>
</feature>
<feature type="transmembrane region" description="Helical" evidence="6">
    <location>
        <begin position="235"/>
        <end position="255"/>
    </location>
</feature>
<keyword evidence="4 6" id="KW-1133">Transmembrane helix</keyword>
<organism evidence="8 9">
    <name type="scientific">Oncorhynchus tshawytscha</name>
    <name type="common">Chinook salmon</name>
    <name type="synonym">Salmo tshawytscha</name>
    <dbReference type="NCBI Taxonomy" id="74940"/>
    <lineage>
        <taxon>Eukaryota</taxon>
        <taxon>Metazoa</taxon>
        <taxon>Chordata</taxon>
        <taxon>Craniata</taxon>
        <taxon>Vertebrata</taxon>
        <taxon>Euteleostomi</taxon>
        <taxon>Actinopterygii</taxon>
        <taxon>Neopterygii</taxon>
        <taxon>Teleostei</taxon>
        <taxon>Protacanthopterygii</taxon>
        <taxon>Salmoniformes</taxon>
        <taxon>Salmonidae</taxon>
        <taxon>Salmoninae</taxon>
        <taxon>Oncorhynchus</taxon>
    </lineage>
</organism>
<protein>
    <recommendedName>
        <fullName evidence="6">Transmembrane channel-like protein</fullName>
    </recommendedName>
</protein>
<evidence type="ECO:0000313" key="8">
    <source>
        <dbReference type="Ensembl" id="ENSOTSP00005093811.1"/>
    </source>
</evidence>
<evidence type="ECO:0000313" key="9">
    <source>
        <dbReference type="Proteomes" id="UP000694402"/>
    </source>
</evidence>